<dbReference type="EMBL" id="JAUQTA010000001">
    <property type="protein sequence ID" value="MDO7867912.1"/>
    <property type="molecule type" value="Genomic_DNA"/>
</dbReference>
<dbReference type="InterPro" id="IPR001647">
    <property type="entry name" value="HTH_TetR"/>
</dbReference>
<feature type="domain" description="HTH tetR-type" evidence="3">
    <location>
        <begin position="24"/>
        <end position="85"/>
    </location>
</feature>
<evidence type="ECO:0000313" key="5">
    <source>
        <dbReference type="Proteomes" id="UP001233314"/>
    </source>
</evidence>
<evidence type="ECO:0000256" key="2">
    <source>
        <dbReference type="PROSITE-ProRule" id="PRU00335"/>
    </source>
</evidence>
<keyword evidence="5" id="KW-1185">Reference proteome</keyword>
<dbReference type="Proteomes" id="UP001233314">
    <property type="component" value="Unassembled WGS sequence"/>
</dbReference>
<dbReference type="PROSITE" id="PS50977">
    <property type="entry name" value="HTH_TETR_2"/>
    <property type="match status" value="1"/>
</dbReference>
<sequence length="234" mass="25566">MPPAAFPDEPVRDGRNRRWDAHREERRRLILDAGAAVVEDSPVGAELTLQDVAERAGLVRTVVQRHFGGRVQLVRAVQADVLERAFSLITGPVDYRGTLREVASHMIGIAVEWVDAHPALHGLVERELGDGEVSELNRIIATYADFLSGIPRGVAAARGIELSDESMAEMHLVFAGIIGQVRATIGHWMTQEPRLVPRERVVAVLSDAISAQIAERAQSYGLDLNVDTPLLPPA</sequence>
<accession>A0ABT9AZ94</accession>
<dbReference type="Gene3D" id="1.10.357.10">
    <property type="entry name" value="Tetracycline Repressor, domain 2"/>
    <property type="match status" value="1"/>
</dbReference>
<reference evidence="4 5" key="1">
    <citation type="submission" date="2023-07" db="EMBL/GenBank/DDBJ databases">
        <title>Nocardioides sp. nov WY-20 isolated from soil.</title>
        <authorList>
            <person name="Liu B."/>
            <person name="Wan Y."/>
        </authorList>
    </citation>
    <scope>NUCLEOTIDE SEQUENCE [LARGE SCALE GENOMIC DNA]</scope>
    <source>
        <strain evidence="4 5">WY-20</strain>
    </source>
</reference>
<keyword evidence="1 2" id="KW-0238">DNA-binding</keyword>
<proteinExistence type="predicted"/>
<organism evidence="4 5">
    <name type="scientific">Nocardioides jiangxiensis</name>
    <dbReference type="NCBI Taxonomy" id="3064524"/>
    <lineage>
        <taxon>Bacteria</taxon>
        <taxon>Bacillati</taxon>
        <taxon>Actinomycetota</taxon>
        <taxon>Actinomycetes</taxon>
        <taxon>Propionibacteriales</taxon>
        <taxon>Nocardioidaceae</taxon>
        <taxon>Nocardioides</taxon>
    </lineage>
</organism>
<feature type="DNA-binding region" description="H-T-H motif" evidence="2">
    <location>
        <begin position="48"/>
        <end position="67"/>
    </location>
</feature>
<evidence type="ECO:0000256" key="1">
    <source>
        <dbReference type="ARBA" id="ARBA00023125"/>
    </source>
</evidence>
<gene>
    <name evidence="4" type="ORF">Q5722_05975</name>
</gene>
<name>A0ABT9AZ94_9ACTN</name>
<comment type="caution">
    <text evidence="4">The sequence shown here is derived from an EMBL/GenBank/DDBJ whole genome shotgun (WGS) entry which is preliminary data.</text>
</comment>
<dbReference type="RefSeq" id="WP_305027292.1">
    <property type="nucleotide sequence ID" value="NZ_JAUQTA010000001.1"/>
</dbReference>
<dbReference type="SUPFAM" id="SSF46689">
    <property type="entry name" value="Homeodomain-like"/>
    <property type="match status" value="1"/>
</dbReference>
<protein>
    <submittedName>
        <fullName evidence="4">TetR/AcrR family transcriptional regulator</fullName>
    </submittedName>
</protein>
<evidence type="ECO:0000259" key="3">
    <source>
        <dbReference type="PROSITE" id="PS50977"/>
    </source>
</evidence>
<dbReference type="InterPro" id="IPR009057">
    <property type="entry name" value="Homeodomain-like_sf"/>
</dbReference>
<evidence type="ECO:0000313" key="4">
    <source>
        <dbReference type="EMBL" id="MDO7867912.1"/>
    </source>
</evidence>